<dbReference type="PANTHER" id="PTHR11082:SF31">
    <property type="entry name" value="TRNA-DIHYDROURIDINE(20A_20B) SYNTHASE [NAD(P)+]-LIKE"/>
    <property type="match status" value="1"/>
</dbReference>
<dbReference type="InterPro" id="IPR018517">
    <property type="entry name" value="tRNA_hU_synthase_CS"/>
</dbReference>
<evidence type="ECO:0000256" key="3">
    <source>
        <dbReference type="ARBA" id="ARBA00022643"/>
    </source>
</evidence>
<dbReference type="PIRSF" id="PIRSF006621">
    <property type="entry name" value="Dus"/>
    <property type="match status" value="1"/>
</dbReference>
<keyword evidence="4" id="KW-0507">mRNA processing</keyword>
<dbReference type="OrthoDB" id="9977870at2759"/>
<dbReference type="GO" id="GO:0102267">
    <property type="term" value="F:tRNA-dihydrouridine20b synthase activity"/>
    <property type="evidence" value="ECO:0007669"/>
    <property type="project" value="UniProtKB-ARBA"/>
</dbReference>
<keyword evidence="7 9" id="KW-0560">Oxidoreductase</keyword>
<comment type="function">
    <text evidence="9">Catalyzes the synthesis of dihydrouridine, a modified base found in the D-loop of most tRNAs.</text>
</comment>
<evidence type="ECO:0000256" key="10">
    <source>
        <dbReference type="PIRSR" id="PIRSR006621-1"/>
    </source>
</evidence>
<evidence type="ECO:0000256" key="7">
    <source>
        <dbReference type="ARBA" id="ARBA00023002"/>
    </source>
</evidence>
<keyword evidence="11" id="KW-0547">Nucleotide-binding</keyword>
<comment type="cofactor">
    <cofactor evidence="1 9 11">
        <name>FMN</name>
        <dbReference type="ChEBI" id="CHEBI:58210"/>
    </cofactor>
</comment>
<dbReference type="GO" id="GO:0006397">
    <property type="term" value="P:mRNA processing"/>
    <property type="evidence" value="ECO:0007669"/>
    <property type="project" value="UniProtKB-KW"/>
</dbReference>
<feature type="binding site" evidence="11">
    <location>
        <begin position="45"/>
        <end position="47"/>
    </location>
    <ligand>
        <name>FMN</name>
        <dbReference type="ChEBI" id="CHEBI:58210"/>
    </ligand>
</feature>
<feature type="binding site" evidence="11">
    <location>
        <begin position="252"/>
        <end position="253"/>
    </location>
    <ligand>
        <name>FMN</name>
        <dbReference type="ChEBI" id="CHEBI:58210"/>
    </ligand>
</feature>
<dbReference type="OMA" id="QRPHHDI"/>
<keyword evidence="6" id="KW-0521">NADP</keyword>
<dbReference type="SUPFAM" id="SSF51395">
    <property type="entry name" value="FMN-linked oxidoreductases"/>
    <property type="match status" value="1"/>
</dbReference>
<evidence type="ECO:0000256" key="5">
    <source>
        <dbReference type="ARBA" id="ARBA00022694"/>
    </source>
</evidence>
<dbReference type="Pfam" id="PF01207">
    <property type="entry name" value="Dus"/>
    <property type="match status" value="1"/>
</dbReference>
<reference evidence="13" key="1">
    <citation type="submission" date="2015-07" db="EMBL/GenBank/DDBJ databases">
        <title>MeaNS - Measles Nucleotide Surveillance Program.</title>
        <authorList>
            <person name="Tran T."/>
            <person name="Druce J."/>
        </authorList>
    </citation>
    <scope>NUCLEOTIDE SEQUENCE</scope>
    <source>
        <strain evidence="13">UCB-OBI-ISO-001</strain>
        <tissue evidence="13">Gonad</tissue>
    </source>
</reference>
<keyword evidence="8" id="KW-0520">NAD</keyword>
<accession>A0A0L8FZU3</accession>
<dbReference type="InterPro" id="IPR001269">
    <property type="entry name" value="DUS_fam"/>
</dbReference>
<dbReference type="STRING" id="37653.A0A0L8FZU3"/>
<evidence type="ECO:0000256" key="8">
    <source>
        <dbReference type="ARBA" id="ARBA00023027"/>
    </source>
</evidence>
<dbReference type="InterPro" id="IPR035587">
    <property type="entry name" value="DUS-like_FMN-bd"/>
</dbReference>
<keyword evidence="2 9" id="KW-0285">Flavoprotein</keyword>
<dbReference type="EC" id="1.3.1.-" evidence="9"/>
<dbReference type="EMBL" id="KQ425160">
    <property type="protein sequence ID" value="KOF69880.1"/>
    <property type="molecule type" value="Genomic_DNA"/>
</dbReference>
<evidence type="ECO:0000256" key="9">
    <source>
        <dbReference type="PIRNR" id="PIRNR006621"/>
    </source>
</evidence>
<keyword evidence="5 9" id="KW-0819">tRNA processing</keyword>
<feature type="active site" description="Proton donor" evidence="10">
    <location>
        <position position="128"/>
    </location>
</feature>
<evidence type="ECO:0000256" key="1">
    <source>
        <dbReference type="ARBA" id="ARBA00001917"/>
    </source>
</evidence>
<keyword evidence="3 9" id="KW-0288">FMN</keyword>
<name>A0A0L8FZU3_OCTBM</name>
<feature type="domain" description="DUS-like FMN-binding" evidence="12">
    <location>
        <begin position="43"/>
        <end position="301"/>
    </location>
</feature>
<evidence type="ECO:0000256" key="11">
    <source>
        <dbReference type="PIRSR" id="PIRSR006621-2"/>
    </source>
</evidence>
<evidence type="ECO:0000256" key="6">
    <source>
        <dbReference type="ARBA" id="ARBA00022857"/>
    </source>
</evidence>
<dbReference type="Gene3D" id="3.20.20.70">
    <property type="entry name" value="Aldolase class I"/>
    <property type="match status" value="1"/>
</dbReference>
<evidence type="ECO:0000313" key="13">
    <source>
        <dbReference type="EMBL" id="KOF69880.1"/>
    </source>
</evidence>
<dbReference type="CDD" id="cd02801">
    <property type="entry name" value="DUS_like_FMN"/>
    <property type="match status" value="1"/>
</dbReference>
<proteinExistence type="inferred from homology"/>
<comment type="similarity">
    <text evidence="9">Belongs to the dus family.</text>
</comment>
<evidence type="ECO:0000256" key="4">
    <source>
        <dbReference type="ARBA" id="ARBA00022664"/>
    </source>
</evidence>
<dbReference type="KEGG" id="obi:106880305"/>
<dbReference type="AlphaFoldDB" id="A0A0L8FZU3"/>
<evidence type="ECO:0000256" key="2">
    <source>
        <dbReference type="ARBA" id="ARBA00022630"/>
    </source>
</evidence>
<feature type="binding site" evidence="11">
    <location>
        <position position="99"/>
    </location>
    <ligand>
        <name>FMN</name>
        <dbReference type="ChEBI" id="CHEBI:58210"/>
    </ligand>
</feature>
<dbReference type="PROSITE" id="PS01136">
    <property type="entry name" value="UPF0034"/>
    <property type="match status" value="1"/>
</dbReference>
<protein>
    <recommendedName>
        <fullName evidence="9">tRNA-dihydrouridine synthase</fullName>
        <ecNumber evidence="9">1.3.1.-</ecNumber>
    </recommendedName>
</protein>
<dbReference type="GO" id="GO:0050660">
    <property type="term" value="F:flavin adenine dinucleotide binding"/>
    <property type="evidence" value="ECO:0007669"/>
    <property type="project" value="InterPro"/>
</dbReference>
<sequence length="338" mass="37709">MVDILDASNGVSRLSLLGDEEEQDFKWKKPLELFAERKFVRICAPMVRYSKLPFRLLTRKYGVDLAYTPMIVSNSFLCSLKARDSDFTTCNVDRPLIVQFAASNTEDFVSASQIVVPYADGVDLNCGCPQRWAQAEGYGACLLRKPEIVQDLIRQTKGAISSQDFTISIKIRIHHNIRETVEFCRKMEHAGLSWLAVHGRTPEQRGEPVNNEAIQLIKSSVNIPVIANGDVKSLEGAKKIHKETKANGIMAARGILSNPSMFAGYQSTPEECVKDWIYLALSTGTSFQCFHHHLTFMLQKAMSRAEQTVFASLASTSSVLQFLKENFGISAPRVPVKS</sequence>
<evidence type="ECO:0000259" key="12">
    <source>
        <dbReference type="Pfam" id="PF01207"/>
    </source>
</evidence>
<feature type="binding site" evidence="11">
    <location>
        <position position="198"/>
    </location>
    <ligand>
        <name>FMN</name>
        <dbReference type="ChEBI" id="CHEBI:58210"/>
    </ligand>
</feature>
<dbReference type="InterPro" id="IPR013785">
    <property type="entry name" value="Aldolase_TIM"/>
</dbReference>
<dbReference type="FunFam" id="3.20.20.70:FF:000159">
    <property type="entry name" value="tRNA-dihydrouridine synthase 4"/>
    <property type="match status" value="1"/>
</dbReference>
<organism evidence="13">
    <name type="scientific">Octopus bimaculoides</name>
    <name type="common">California two-spotted octopus</name>
    <dbReference type="NCBI Taxonomy" id="37653"/>
    <lineage>
        <taxon>Eukaryota</taxon>
        <taxon>Metazoa</taxon>
        <taxon>Spiralia</taxon>
        <taxon>Lophotrochozoa</taxon>
        <taxon>Mollusca</taxon>
        <taxon>Cephalopoda</taxon>
        <taxon>Coleoidea</taxon>
        <taxon>Octopodiformes</taxon>
        <taxon>Octopoda</taxon>
        <taxon>Incirrata</taxon>
        <taxon>Octopodidae</taxon>
        <taxon>Octopus</taxon>
    </lineage>
</organism>
<dbReference type="PANTHER" id="PTHR11082">
    <property type="entry name" value="TRNA-DIHYDROURIDINE SYNTHASE"/>
    <property type="match status" value="1"/>
</dbReference>
<gene>
    <name evidence="13" type="ORF">OCBIM_22003958mg</name>
</gene>
<dbReference type="GO" id="GO:0102266">
    <property type="term" value="F:tRNA-dihydrouridine20a synthase activity"/>
    <property type="evidence" value="ECO:0007669"/>
    <property type="project" value="UniProtKB-ARBA"/>
</dbReference>